<dbReference type="FunFam" id="1.10.540.10:FF:000002">
    <property type="entry name" value="Acyl-CoA dehydrogenase FadE19"/>
    <property type="match status" value="1"/>
</dbReference>
<dbReference type="InterPro" id="IPR037069">
    <property type="entry name" value="AcylCoA_DH/ox_N_sf"/>
</dbReference>
<dbReference type="Proteomes" id="UP000000377">
    <property type="component" value="Chromosome"/>
</dbReference>
<dbReference type="InterPro" id="IPR006091">
    <property type="entry name" value="Acyl-CoA_Oxase/DH_mid-dom"/>
</dbReference>
<organism evidence="10 11">
    <name type="scientific">Streptomyces bingchenggensis (strain BCW-1)</name>
    <dbReference type="NCBI Taxonomy" id="749414"/>
    <lineage>
        <taxon>Bacteria</taxon>
        <taxon>Bacillati</taxon>
        <taxon>Actinomycetota</taxon>
        <taxon>Actinomycetes</taxon>
        <taxon>Kitasatosporales</taxon>
        <taxon>Streptomycetaceae</taxon>
        <taxon>Streptomyces</taxon>
    </lineage>
</organism>
<evidence type="ECO:0000259" key="8">
    <source>
        <dbReference type="Pfam" id="PF02770"/>
    </source>
</evidence>
<dbReference type="PANTHER" id="PTHR43884">
    <property type="entry name" value="ACYL-COA DEHYDROGENASE"/>
    <property type="match status" value="1"/>
</dbReference>
<dbReference type="PIRSF" id="PIRSF016578">
    <property type="entry name" value="HsaA"/>
    <property type="match status" value="1"/>
</dbReference>
<dbReference type="HOGENOM" id="CLU_018204_0_2_11"/>
<dbReference type="InterPro" id="IPR046373">
    <property type="entry name" value="Acyl-CoA_Oxase/DH_mid-dom_sf"/>
</dbReference>
<dbReference type="Pfam" id="PF02770">
    <property type="entry name" value="Acyl-CoA_dh_M"/>
    <property type="match status" value="1"/>
</dbReference>
<keyword evidence="11" id="KW-1185">Reference proteome</keyword>
<dbReference type="PROSITE" id="PS00072">
    <property type="entry name" value="ACYL_COA_DH_1"/>
    <property type="match status" value="1"/>
</dbReference>
<evidence type="ECO:0000256" key="4">
    <source>
        <dbReference type="ARBA" id="ARBA00022827"/>
    </source>
</evidence>
<dbReference type="Pfam" id="PF00441">
    <property type="entry name" value="Acyl-CoA_dh_1"/>
    <property type="match status" value="1"/>
</dbReference>
<dbReference type="FunFam" id="1.20.140.10:FF:000001">
    <property type="entry name" value="Acyl-CoA dehydrogenase"/>
    <property type="match status" value="1"/>
</dbReference>
<dbReference type="InterPro" id="IPR013786">
    <property type="entry name" value="AcylCoA_DH/ox_N"/>
</dbReference>
<dbReference type="SUPFAM" id="SSF47203">
    <property type="entry name" value="Acyl-CoA dehydrogenase C-terminal domain-like"/>
    <property type="match status" value="1"/>
</dbReference>
<evidence type="ECO:0000256" key="1">
    <source>
        <dbReference type="ARBA" id="ARBA00001974"/>
    </source>
</evidence>
<dbReference type="GO" id="GO:0050660">
    <property type="term" value="F:flavin adenine dinucleotide binding"/>
    <property type="evidence" value="ECO:0007669"/>
    <property type="project" value="InterPro"/>
</dbReference>
<evidence type="ECO:0000256" key="5">
    <source>
        <dbReference type="ARBA" id="ARBA00023002"/>
    </source>
</evidence>
<keyword evidence="3 6" id="KW-0285">Flavoprotein</keyword>
<keyword evidence="4 6" id="KW-0274">FAD</keyword>
<evidence type="ECO:0000313" key="10">
    <source>
        <dbReference type="EMBL" id="ADI10039.1"/>
    </source>
</evidence>
<keyword evidence="5 6" id="KW-0560">Oxidoreductase</keyword>
<dbReference type="RefSeq" id="WP_014179489.1">
    <property type="nucleotide sequence ID" value="NC_016582.1"/>
</dbReference>
<dbReference type="InterPro" id="IPR036250">
    <property type="entry name" value="AcylCo_DH-like_C"/>
</dbReference>
<dbReference type="AlphaFoldDB" id="D7C1H4"/>
<dbReference type="Gene3D" id="2.40.110.10">
    <property type="entry name" value="Butyryl-CoA Dehydrogenase, subunit A, domain 2"/>
    <property type="match status" value="1"/>
</dbReference>
<evidence type="ECO:0000256" key="3">
    <source>
        <dbReference type="ARBA" id="ARBA00022630"/>
    </source>
</evidence>
<dbReference type="PANTHER" id="PTHR43884:SF12">
    <property type="entry name" value="ISOVALERYL-COA DEHYDROGENASE, MITOCHONDRIAL-RELATED"/>
    <property type="match status" value="1"/>
</dbReference>
<dbReference type="InterPro" id="IPR009075">
    <property type="entry name" value="AcylCo_DH/oxidase_C"/>
</dbReference>
<dbReference type="Gene3D" id="1.10.540.10">
    <property type="entry name" value="Acyl-CoA dehydrogenase/oxidase, N-terminal domain"/>
    <property type="match status" value="1"/>
</dbReference>
<evidence type="ECO:0000313" key="11">
    <source>
        <dbReference type="Proteomes" id="UP000000377"/>
    </source>
</evidence>
<feature type="domain" description="Acyl-CoA oxidase/dehydrogenase middle" evidence="8">
    <location>
        <begin position="124"/>
        <end position="224"/>
    </location>
</feature>
<dbReference type="EMBL" id="CP002047">
    <property type="protein sequence ID" value="ADI10039.1"/>
    <property type="molecule type" value="Genomic_DNA"/>
</dbReference>
<protein>
    <submittedName>
        <fullName evidence="10">Short/branched chain acyl-CoA dehydrogenase</fullName>
    </submittedName>
</protein>
<reference evidence="10 11" key="1">
    <citation type="journal article" date="2010" name="J. Bacteriol.">
        <title>Genome sequence of the milbemycin-producing bacterium Streptomyces bingchenggensis.</title>
        <authorList>
            <person name="Wang X.J."/>
            <person name="Yan Y.J."/>
            <person name="Zhang B."/>
            <person name="An J."/>
            <person name="Wang J.J."/>
            <person name="Tian J."/>
            <person name="Jiang L."/>
            <person name="Chen Y.H."/>
            <person name="Huang S.X."/>
            <person name="Yin M."/>
            <person name="Zhang J."/>
            <person name="Gao A.L."/>
            <person name="Liu C.X."/>
            <person name="Zhu Z.X."/>
            <person name="Xiang W.S."/>
        </authorList>
    </citation>
    <scope>NUCLEOTIDE SEQUENCE [LARGE SCALE GENOMIC DNA]</scope>
    <source>
        <strain evidence="10 11">BCW-1</strain>
    </source>
</reference>
<dbReference type="SUPFAM" id="SSF56645">
    <property type="entry name" value="Acyl-CoA dehydrogenase NM domain-like"/>
    <property type="match status" value="1"/>
</dbReference>
<gene>
    <name evidence="10" type="ordered locus">SBI_06919</name>
</gene>
<sequence>MSTDHRLSPEHEELRRTVEAFAHDVVAPKIGEFWEQHEFPYEIIREMGRMGLFGLPFPEEYGGMGGDYFALCLAIEELARVDSSVAVTLEAGVSLGAMPIFRYGTEEQKRRWLPGLCSGESLGAFGLTEPSGGSDAGATRTTARLDEATGEWVINGTKCFITNSGTDITALITVTAVTGRKPDGSPKISTIIVPSGNPGLTVAAPYSKVGWNASDTRELSFSDCRVPADHLLGEKGRGYAQFLQILDEGRIAISAMATGLAQGCVDESVAYAKTREAFGRPIGANQAIQFKIADMEMRAHMARVAWRDAASRLVRGEPFKKEASIAKLYSSEVAVTNAREATQVHGGYGFMNEYPVARMWRDSKILEIGEGTSEVQRILIARDLGLAG</sequence>
<dbReference type="InterPro" id="IPR006089">
    <property type="entry name" value="Acyl-CoA_DH_CS"/>
</dbReference>
<name>D7C1H4_STRBB</name>
<dbReference type="eggNOG" id="COG1960">
    <property type="taxonomic scope" value="Bacteria"/>
</dbReference>
<feature type="domain" description="Acyl-CoA dehydrogenase/oxidase C-terminal" evidence="7">
    <location>
        <begin position="236"/>
        <end position="384"/>
    </location>
</feature>
<comment type="similarity">
    <text evidence="2 6">Belongs to the acyl-CoA dehydrogenase family.</text>
</comment>
<proteinExistence type="inferred from homology"/>
<dbReference type="PATRIC" id="fig|749414.3.peg.7116"/>
<evidence type="ECO:0000259" key="9">
    <source>
        <dbReference type="Pfam" id="PF02771"/>
    </source>
</evidence>
<accession>D7C1H4</accession>
<dbReference type="Pfam" id="PF02771">
    <property type="entry name" value="Acyl-CoA_dh_N"/>
    <property type="match status" value="1"/>
</dbReference>
<dbReference type="Gene3D" id="1.20.140.10">
    <property type="entry name" value="Butyryl-CoA Dehydrogenase, subunit A, domain 3"/>
    <property type="match status" value="1"/>
</dbReference>
<dbReference type="GO" id="GO:0003995">
    <property type="term" value="F:acyl-CoA dehydrogenase activity"/>
    <property type="evidence" value="ECO:0007669"/>
    <property type="project" value="InterPro"/>
</dbReference>
<dbReference type="FunFam" id="2.40.110.10:FF:000009">
    <property type="entry name" value="Acyl-CoA dehydrogenase"/>
    <property type="match status" value="1"/>
</dbReference>
<evidence type="ECO:0000256" key="2">
    <source>
        <dbReference type="ARBA" id="ARBA00009347"/>
    </source>
</evidence>
<dbReference type="KEGG" id="sbh:SBI_06919"/>
<dbReference type="STRING" id="749414.SBI_06919"/>
<dbReference type="InterPro" id="IPR009100">
    <property type="entry name" value="AcylCoA_DH/oxidase_NM_dom_sf"/>
</dbReference>
<dbReference type="PROSITE" id="PS00073">
    <property type="entry name" value="ACYL_COA_DH_2"/>
    <property type="match status" value="1"/>
</dbReference>
<feature type="domain" description="Acyl-CoA dehydrogenase/oxidase N-terminal" evidence="9">
    <location>
        <begin position="8"/>
        <end position="120"/>
    </location>
</feature>
<evidence type="ECO:0000259" key="7">
    <source>
        <dbReference type="Pfam" id="PF00441"/>
    </source>
</evidence>
<evidence type="ECO:0000256" key="6">
    <source>
        <dbReference type="RuleBase" id="RU362125"/>
    </source>
</evidence>
<comment type="cofactor">
    <cofactor evidence="1 6">
        <name>FAD</name>
        <dbReference type="ChEBI" id="CHEBI:57692"/>
    </cofactor>
</comment>